<dbReference type="STRING" id="47428.A0A284QTL8"/>
<feature type="domain" description="Clathrin/coatomer adaptor adaptin-like N-terminal" evidence="11">
    <location>
        <begin position="212"/>
        <end position="273"/>
    </location>
</feature>
<keyword evidence="9" id="KW-0472">Membrane</keyword>
<dbReference type="InterPro" id="IPR002553">
    <property type="entry name" value="Clathrin/coatomer_adapt-like_N"/>
</dbReference>
<evidence type="ECO:0000256" key="6">
    <source>
        <dbReference type="ARBA" id="ARBA00022692"/>
    </source>
</evidence>
<protein>
    <recommendedName>
        <fullName evidence="11">Clathrin/coatomer adaptor adaptin-like N-terminal domain-containing protein</fullName>
    </recommendedName>
</protein>
<evidence type="ECO:0000256" key="3">
    <source>
        <dbReference type="ARBA" id="ARBA00006613"/>
    </source>
</evidence>
<evidence type="ECO:0000256" key="5">
    <source>
        <dbReference type="ARBA" id="ARBA00022448"/>
    </source>
</evidence>
<proteinExistence type="inferred from homology"/>
<reference evidence="13" key="1">
    <citation type="journal article" date="2017" name="Nat. Ecol. Evol.">
        <title>Genome expansion and lineage-specific genetic innovations in the forest pathogenic fungi Armillaria.</title>
        <authorList>
            <person name="Sipos G."/>
            <person name="Prasanna A.N."/>
            <person name="Walter M.C."/>
            <person name="O'Connor E."/>
            <person name="Balint B."/>
            <person name="Krizsan K."/>
            <person name="Kiss B."/>
            <person name="Hess J."/>
            <person name="Varga T."/>
            <person name="Slot J."/>
            <person name="Riley R."/>
            <person name="Boka B."/>
            <person name="Rigling D."/>
            <person name="Barry K."/>
            <person name="Lee J."/>
            <person name="Mihaltcheva S."/>
            <person name="LaButti K."/>
            <person name="Lipzen A."/>
            <person name="Waldron R."/>
            <person name="Moloney N.M."/>
            <person name="Sperisen C."/>
            <person name="Kredics L."/>
            <person name="Vagvoelgyi C."/>
            <person name="Patrignani A."/>
            <person name="Fitzpatrick D."/>
            <person name="Nagy I."/>
            <person name="Doyle S."/>
            <person name="Anderson J.B."/>
            <person name="Grigoriev I.V."/>
            <person name="Gueldener U."/>
            <person name="Muensterkoetter M."/>
            <person name="Nagy L.G."/>
        </authorList>
    </citation>
    <scope>NUCLEOTIDE SEQUENCE [LARGE SCALE GENOMIC DNA]</scope>
    <source>
        <strain evidence="13">C18/9</strain>
    </source>
</reference>
<dbReference type="GO" id="GO:0016192">
    <property type="term" value="P:vesicle-mediated transport"/>
    <property type="evidence" value="ECO:0007669"/>
    <property type="project" value="InterPro"/>
</dbReference>
<feature type="domain" description="Clathrin/coatomer adaptor adaptin-like N-terminal" evidence="11">
    <location>
        <begin position="105"/>
        <end position="196"/>
    </location>
</feature>
<organism evidence="12 13">
    <name type="scientific">Armillaria ostoyae</name>
    <name type="common">Armillaria root rot fungus</name>
    <dbReference type="NCBI Taxonomy" id="47428"/>
    <lineage>
        <taxon>Eukaryota</taxon>
        <taxon>Fungi</taxon>
        <taxon>Dikarya</taxon>
        <taxon>Basidiomycota</taxon>
        <taxon>Agaricomycotina</taxon>
        <taxon>Agaricomycetes</taxon>
        <taxon>Agaricomycetidae</taxon>
        <taxon>Agaricales</taxon>
        <taxon>Marasmiineae</taxon>
        <taxon>Physalacriaceae</taxon>
        <taxon>Armillaria</taxon>
    </lineage>
</organism>
<feature type="compositionally biased region" description="Low complexity" evidence="10">
    <location>
        <begin position="273"/>
        <end position="285"/>
    </location>
</feature>
<dbReference type="InterPro" id="IPR038213">
    <property type="entry name" value="IFI6/IFI27-like_sf"/>
</dbReference>
<dbReference type="Pfam" id="PF06140">
    <property type="entry name" value="Ifi-6-16"/>
    <property type="match status" value="1"/>
</dbReference>
<dbReference type="GO" id="GO:0030117">
    <property type="term" value="C:membrane coat"/>
    <property type="evidence" value="ECO:0007669"/>
    <property type="project" value="InterPro"/>
</dbReference>
<dbReference type="OMA" id="KHVASQN"/>
<keyword evidence="8" id="KW-1133">Transmembrane helix</keyword>
<feature type="region of interest" description="Disordered" evidence="10">
    <location>
        <begin position="270"/>
        <end position="300"/>
    </location>
</feature>
<dbReference type="PANTHER" id="PTHR11134">
    <property type="entry name" value="ADAPTOR COMPLEX SUBUNIT BETA FAMILY MEMBER"/>
    <property type="match status" value="1"/>
</dbReference>
<dbReference type="Proteomes" id="UP000219338">
    <property type="component" value="Unassembled WGS sequence"/>
</dbReference>
<comment type="similarity">
    <text evidence="4">Belongs to the IFI6/IFI27 family.</text>
</comment>
<dbReference type="EMBL" id="FUEG01000002">
    <property type="protein sequence ID" value="SJK99818.1"/>
    <property type="molecule type" value="Genomic_DNA"/>
</dbReference>
<dbReference type="Gene3D" id="6.10.110.10">
    <property type="match status" value="1"/>
</dbReference>
<evidence type="ECO:0000313" key="13">
    <source>
        <dbReference type="Proteomes" id="UP000219338"/>
    </source>
</evidence>
<dbReference type="GO" id="GO:0006886">
    <property type="term" value="P:intracellular protein transport"/>
    <property type="evidence" value="ECO:0007669"/>
    <property type="project" value="InterPro"/>
</dbReference>
<gene>
    <name evidence="12" type="ORF">ARMOST_03129</name>
</gene>
<evidence type="ECO:0000256" key="7">
    <source>
        <dbReference type="ARBA" id="ARBA00022927"/>
    </source>
</evidence>
<sequence>MPPRPPNWVIGAAAGAALAPVLAPAALGIVGFSAAGPVAGTLAAAIQSSIGNVAAGSAFAVAQSIAMGGAIPTGVYAASGVAAGVAGWAASWFGSDEPDPTLIRKQLDSNSDREKLDAMKRIIALMDKGRNVSEYFAQVVMNVASQNLEIRKLVYIYLLKYAKQEPDLTLLFIDTIRKDRTHSDPLIRAIALRVASWFGGDEPDPSTLIRKQLDSGSVREKLDAMKRIIALMDKGHNVSEYFPQVAKNVDSQNLEIRKLVYIYLLKYAEDSSDGSSQEGSTGGTSSEEEDVDKPSRSSVA</sequence>
<dbReference type="AlphaFoldDB" id="A0A284QTL8"/>
<dbReference type="InterPro" id="IPR016024">
    <property type="entry name" value="ARM-type_fold"/>
</dbReference>
<dbReference type="SUPFAM" id="SSF48371">
    <property type="entry name" value="ARM repeat"/>
    <property type="match status" value="2"/>
</dbReference>
<dbReference type="Gene3D" id="1.25.10.10">
    <property type="entry name" value="Leucine-rich Repeat Variant"/>
    <property type="match status" value="2"/>
</dbReference>
<accession>A0A284QTL8</accession>
<comment type="similarity">
    <text evidence="3">Belongs to the adaptor complexes large subunit family.</text>
</comment>
<dbReference type="InterPro" id="IPR011989">
    <property type="entry name" value="ARM-like"/>
</dbReference>
<keyword evidence="13" id="KW-1185">Reference proteome</keyword>
<evidence type="ECO:0000256" key="9">
    <source>
        <dbReference type="ARBA" id="ARBA00023136"/>
    </source>
</evidence>
<dbReference type="GO" id="GO:0012505">
    <property type="term" value="C:endomembrane system"/>
    <property type="evidence" value="ECO:0007669"/>
    <property type="project" value="UniProtKB-SubCell"/>
</dbReference>
<evidence type="ECO:0000313" key="12">
    <source>
        <dbReference type="EMBL" id="SJK99818.1"/>
    </source>
</evidence>
<evidence type="ECO:0000256" key="8">
    <source>
        <dbReference type="ARBA" id="ARBA00022989"/>
    </source>
</evidence>
<evidence type="ECO:0000256" key="4">
    <source>
        <dbReference type="ARBA" id="ARBA00007262"/>
    </source>
</evidence>
<dbReference type="Pfam" id="PF01602">
    <property type="entry name" value="Adaptin_N"/>
    <property type="match status" value="2"/>
</dbReference>
<evidence type="ECO:0000259" key="11">
    <source>
        <dbReference type="Pfam" id="PF01602"/>
    </source>
</evidence>
<evidence type="ECO:0000256" key="1">
    <source>
        <dbReference type="ARBA" id="ARBA00004141"/>
    </source>
</evidence>
<dbReference type="InterPro" id="IPR026739">
    <property type="entry name" value="AP_beta"/>
</dbReference>
<name>A0A284QTL8_ARMOS</name>
<keyword evidence="5" id="KW-0813">Transport</keyword>
<keyword evidence="7" id="KW-0653">Protein transport</keyword>
<keyword evidence="6" id="KW-0812">Transmembrane</keyword>
<dbReference type="OrthoDB" id="10254310at2759"/>
<evidence type="ECO:0000256" key="2">
    <source>
        <dbReference type="ARBA" id="ARBA00004308"/>
    </source>
</evidence>
<evidence type="ECO:0000256" key="10">
    <source>
        <dbReference type="SAM" id="MobiDB-lite"/>
    </source>
</evidence>
<dbReference type="InterPro" id="IPR009311">
    <property type="entry name" value="IFI6/IFI27-like"/>
</dbReference>
<comment type="subcellular location">
    <subcellularLocation>
        <location evidence="2">Endomembrane system</location>
    </subcellularLocation>
    <subcellularLocation>
        <location evidence="1">Membrane</location>
        <topology evidence="1">Multi-pass membrane protein</topology>
    </subcellularLocation>
</comment>